<dbReference type="Pfam" id="PF02625">
    <property type="entry name" value="XdhC_CoxI"/>
    <property type="match status" value="1"/>
</dbReference>
<evidence type="ECO:0000259" key="1">
    <source>
        <dbReference type="Pfam" id="PF02625"/>
    </source>
</evidence>
<proteinExistence type="predicted"/>
<dbReference type="Proteomes" id="UP000637769">
    <property type="component" value="Unassembled WGS sequence"/>
</dbReference>
<dbReference type="InterPro" id="IPR052698">
    <property type="entry name" value="MoCofactor_Util/Proc"/>
</dbReference>
<gene>
    <name evidence="3" type="primary">yagQ</name>
    <name evidence="3" type="ORF">GCM10007207_09930</name>
</gene>
<evidence type="ECO:0000313" key="3">
    <source>
        <dbReference type="EMBL" id="GGC26523.1"/>
    </source>
</evidence>
<dbReference type="Pfam" id="PF13478">
    <property type="entry name" value="XdhC_C"/>
    <property type="match status" value="1"/>
</dbReference>
<accession>A0ABQ1LLV1</accession>
<dbReference type="PANTHER" id="PTHR30388">
    <property type="entry name" value="ALDEHYDE OXIDOREDUCTASE MOLYBDENUM COFACTOR ASSEMBLY PROTEIN"/>
    <property type="match status" value="1"/>
</dbReference>
<reference evidence="4" key="1">
    <citation type="journal article" date="2019" name="Int. J. Syst. Evol. Microbiol.">
        <title>The Global Catalogue of Microorganisms (GCM) 10K type strain sequencing project: providing services to taxonomists for standard genome sequencing and annotation.</title>
        <authorList>
            <consortium name="The Broad Institute Genomics Platform"/>
            <consortium name="The Broad Institute Genome Sequencing Center for Infectious Disease"/>
            <person name="Wu L."/>
            <person name="Ma J."/>
        </authorList>
    </citation>
    <scope>NUCLEOTIDE SEQUENCE [LARGE SCALE GENOMIC DNA]</scope>
    <source>
        <strain evidence="4">CCM 7132</strain>
    </source>
</reference>
<feature type="domain" description="XdhC Rossmann" evidence="2">
    <location>
        <begin position="197"/>
        <end position="316"/>
    </location>
</feature>
<comment type="caution">
    <text evidence="3">The sequence shown here is derived from an EMBL/GenBank/DDBJ whole genome shotgun (WGS) entry which is preliminary data.</text>
</comment>
<organism evidence="3 4">
    <name type="scientific">Asaia siamensis</name>
    <dbReference type="NCBI Taxonomy" id="110479"/>
    <lineage>
        <taxon>Bacteria</taxon>
        <taxon>Pseudomonadati</taxon>
        <taxon>Pseudomonadota</taxon>
        <taxon>Alphaproteobacteria</taxon>
        <taxon>Acetobacterales</taxon>
        <taxon>Acetobacteraceae</taxon>
        <taxon>Asaia</taxon>
    </lineage>
</organism>
<evidence type="ECO:0000259" key="2">
    <source>
        <dbReference type="Pfam" id="PF13478"/>
    </source>
</evidence>
<dbReference type="InterPro" id="IPR027051">
    <property type="entry name" value="XdhC_Rossmann_dom"/>
</dbReference>
<dbReference type="Gene3D" id="3.40.50.720">
    <property type="entry name" value="NAD(P)-binding Rossmann-like Domain"/>
    <property type="match status" value="1"/>
</dbReference>
<dbReference type="PANTHER" id="PTHR30388:SF4">
    <property type="entry name" value="MOLYBDENUM COFACTOR INSERTION CHAPERONE PAOD"/>
    <property type="match status" value="1"/>
</dbReference>
<name>A0ABQ1LLV1_9PROT</name>
<protein>
    <recommendedName>
        <fullName evidence="5">Xanthine dehydrogenase accessory factor</fullName>
    </recommendedName>
</protein>
<dbReference type="EMBL" id="BMCH01000002">
    <property type="protein sequence ID" value="GGC26523.1"/>
    <property type="molecule type" value="Genomic_DNA"/>
</dbReference>
<evidence type="ECO:0000313" key="4">
    <source>
        <dbReference type="Proteomes" id="UP000637769"/>
    </source>
</evidence>
<keyword evidence="4" id="KW-1185">Reference proteome</keyword>
<feature type="domain" description="XdhC- CoxI" evidence="1">
    <location>
        <begin position="52"/>
        <end position="117"/>
    </location>
</feature>
<dbReference type="InterPro" id="IPR003777">
    <property type="entry name" value="XdhC_CoxI"/>
</dbReference>
<dbReference type="RefSeq" id="WP_188425681.1">
    <property type="nucleotide sequence ID" value="NZ_BMCH01000002.1"/>
</dbReference>
<evidence type="ECO:0008006" key="5">
    <source>
        <dbReference type="Google" id="ProtNLM"/>
    </source>
</evidence>
<sequence>MKVSASLSFLPLSKQETMQYPTRPTAIPVMAVCAMTSDHPDDVVRFLVESHQAGQDCVLAILTDIIEGASRPLGTLMAIRDDGHYVGMVSGGCVEASVVSEACTAMTEKRDRICRYGKGSPWFDIVLPCRGGIGLHLHVLRDLTALIGFLEHRQSRQAVMLHYDSTGETLRTETGEAPTGWQGTVFTAGYRPDPQIMIFGGGLESHFLTALATAAGLTIMEGNVTCIMHHAQDQDTALVLLHHDLDRELPLLQAALQTEAFFIGCLGSRRTQARRLAALRAMGHDDASLERIRGPIGLFGPSREARSVAVSVLAEIFSLIEARKAAPRT</sequence>